<accession>A0A1B7LGG2</accession>
<dbReference type="InterPro" id="IPR029044">
    <property type="entry name" value="Nucleotide-diphossugar_trans"/>
</dbReference>
<evidence type="ECO:0000259" key="1">
    <source>
        <dbReference type="Pfam" id="PF00535"/>
    </source>
</evidence>
<feature type="domain" description="Glycosyltransferase 2-like" evidence="1">
    <location>
        <begin position="11"/>
        <end position="163"/>
    </location>
</feature>
<dbReference type="InterPro" id="IPR001173">
    <property type="entry name" value="Glyco_trans_2-like"/>
</dbReference>
<name>A0A1B7LGG2_9FIRM</name>
<dbReference type="AlphaFoldDB" id="A0A1B7LGG2"/>
<dbReference type="Gene3D" id="3.90.550.10">
    <property type="entry name" value="Spore Coat Polysaccharide Biosynthesis Protein SpsA, Chain A"/>
    <property type="match status" value="1"/>
</dbReference>
<keyword evidence="3" id="KW-1185">Reference proteome</keyword>
<dbReference type="Pfam" id="PF00535">
    <property type="entry name" value="Glycos_transf_2"/>
    <property type="match status" value="1"/>
</dbReference>
<dbReference type="EMBL" id="LYVF01000081">
    <property type="protein sequence ID" value="OAT85107.1"/>
    <property type="molecule type" value="Genomic_DNA"/>
</dbReference>
<sequence length="238" mass="26492">MKKERPKIIAVIPAYNEERHIGEVVRKTRLYVDQVFVIDDGSTDRTEEIARTAGATVIKHKENMGKGEAVNTAFNLAREIRPLIMVLLDGDNQHDPDEIPLLVNKLLDKKCDMVVGSRFMRQNEIPAYRMLGQHVLTLTTNLGSGIKLTDSQSGFRAFSLAAIDQMHFNESGLSVESEMQFIAGEKRLKVQEVPISTNYDDEVKRNPIVHGVGVLLRVISLSLQKNLVGGMLRGGGLN</sequence>
<dbReference type="CDD" id="cd04179">
    <property type="entry name" value="DPM_DPG-synthase_like"/>
    <property type="match status" value="1"/>
</dbReference>
<dbReference type="STRING" id="1838280.A6M21_07090"/>
<organism evidence="2 3">
    <name type="scientific">Desulfotomaculum copahuensis</name>
    <dbReference type="NCBI Taxonomy" id="1838280"/>
    <lineage>
        <taxon>Bacteria</taxon>
        <taxon>Bacillati</taxon>
        <taxon>Bacillota</taxon>
        <taxon>Clostridia</taxon>
        <taxon>Eubacteriales</taxon>
        <taxon>Desulfotomaculaceae</taxon>
        <taxon>Desulfotomaculum</taxon>
    </lineage>
</organism>
<gene>
    <name evidence="2" type="ORF">A6M21_07090</name>
</gene>
<protein>
    <recommendedName>
        <fullName evidence="1">Glycosyltransferase 2-like domain-containing protein</fullName>
    </recommendedName>
</protein>
<dbReference type="Proteomes" id="UP000078532">
    <property type="component" value="Unassembled WGS sequence"/>
</dbReference>
<dbReference type="SUPFAM" id="SSF53448">
    <property type="entry name" value="Nucleotide-diphospho-sugar transferases"/>
    <property type="match status" value="1"/>
</dbReference>
<dbReference type="PANTHER" id="PTHR48090">
    <property type="entry name" value="UNDECAPRENYL-PHOSPHATE 4-DEOXY-4-FORMAMIDO-L-ARABINOSE TRANSFERASE-RELATED"/>
    <property type="match status" value="1"/>
</dbReference>
<evidence type="ECO:0000313" key="2">
    <source>
        <dbReference type="EMBL" id="OAT85107.1"/>
    </source>
</evidence>
<proteinExistence type="predicted"/>
<dbReference type="InterPro" id="IPR050256">
    <property type="entry name" value="Glycosyltransferase_2"/>
</dbReference>
<dbReference type="PANTHER" id="PTHR48090:SF7">
    <property type="entry name" value="RFBJ PROTEIN"/>
    <property type="match status" value="1"/>
</dbReference>
<reference evidence="2 3" key="1">
    <citation type="submission" date="2016-04" db="EMBL/GenBank/DDBJ databases">
        <authorList>
            <person name="Evans L.H."/>
            <person name="Alamgir A."/>
            <person name="Owens N."/>
            <person name="Weber N.D."/>
            <person name="Virtaneva K."/>
            <person name="Barbian K."/>
            <person name="Babar A."/>
            <person name="Rosenke K."/>
        </authorList>
    </citation>
    <scope>NUCLEOTIDE SEQUENCE [LARGE SCALE GENOMIC DNA]</scope>
    <source>
        <strain evidence="2 3">LMa1</strain>
    </source>
</reference>
<evidence type="ECO:0000313" key="3">
    <source>
        <dbReference type="Proteomes" id="UP000078532"/>
    </source>
</evidence>
<comment type="caution">
    <text evidence="2">The sequence shown here is derived from an EMBL/GenBank/DDBJ whole genome shotgun (WGS) entry which is preliminary data.</text>
</comment>